<feature type="region of interest" description="Disordered" evidence="1">
    <location>
        <begin position="549"/>
        <end position="662"/>
    </location>
</feature>
<dbReference type="SMART" id="SM00271">
    <property type="entry name" value="DnaJ"/>
    <property type="match status" value="1"/>
</dbReference>
<accession>A0A2T3BC44</accession>
<dbReference type="CDD" id="cd06257">
    <property type="entry name" value="DnaJ"/>
    <property type="match status" value="1"/>
</dbReference>
<gene>
    <name evidence="3" type="ORF">M430DRAFT_208043</name>
</gene>
<dbReference type="PRINTS" id="PR00625">
    <property type="entry name" value="JDOMAIN"/>
</dbReference>
<dbReference type="InterPro" id="IPR051964">
    <property type="entry name" value="Chaperone_stress_response"/>
</dbReference>
<evidence type="ECO:0000256" key="1">
    <source>
        <dbReference type="SAM" id="MobiDB-lite"/>
    </source>
</evidence>
<name>A0A2T3BC44_AMORE</name>
<feature type="compositionally biased region" description="Polar residues" evidence="1">
    <location>
        <begin position="187"/>
        <end position="218"/>
    </location>
</feature>
<feature type="compositionally biased region" description="Polar residues" evidence="1">
    <location>
        <begin position="453"/>
        <end position="469"/>
    </location>
</feature>
<feature type="compositionally biased region" description="Polar residues" evidence="1">
    <location>
        <begin position="378"/>
        <end position="406"/>
    </location>
</feature>
<dbReference type="PANTHER" id="PTHR44029">
    <property type="entry name" value="DNAJ HOMOLOG SUBFAMILY C MEMBER 21"/>
    <property type="match status" value="1"/>
</dbReference>
<dbReference type="GO" id="GO:0005737">
    <property type="term" value="C:cytoplasm"/>
    <property type="evidence" value="ECO:0007669"/>
    <property type="project" value="TreeGrafter"/>
</dbReference>
<dbReference type="EMBL" id="KZ679007">
    <property type="protein sequence ID" value="PSS25891.1"/>
    <property type="molecule type" value="Genomic_DNA"/>
</dbReference>
<dbReference type="InterPro" id="IPR036869">
    <property type="entry name" value="J_dom_sf"/>
</dbReference>
<keyword evidence="4" id="KW-1185">Reference proteome</keyword>
<feature type="region of interest" description="Disordered" evidence="1">
    <location>
        <begin position="65"/>
        <end position="469"/>
    </location>
</feature>
<dbReference type="InterPro" id="IPR018253">
    <property type="entry name" value="DnaJ_domain_CS"/>
</dbReference>
<feature type="compositionally biased region" description="Polar residues" evidence="1">
    <location>
        <begin position="298"/>
        <end position="319"/>
    </location>
</feature>
<feature type="compositionally biased region" description="Low complexity" evidence="1">
    <location>
        <begin position="601"/>
        <end position="615"/>
    </location>
</feature>
<sequence length="800" mass="88043">MVRADLTRDYYGDLEISPNADVNDIKKQFKKLALLYHPDRNPGRESEVTARFQKIQSAHEVLTDAHERAKYDANRPRPSNTYRTGGNPRGNPWSNVASQYPPPPKPPTARRPPPPSAGAQRYKNFETPRQSANKTAQEGAEARRSTYEAWERMRERVPPHGSGSAFSGAGPIPKGTPRPTRDETGRSKNPSGTKSRPVSGEFQSSPHRRATSQTSSNRKGFMPNTPGGDEPAAPRGAYFTQRDRSAQVPPPRDAGASTYERPPVDPLGQFRERVDVAFEPRQSTPYATHGGEKFNPFESANMSRSKSTRVPSNRYSSNDMPRVGSDSKLNSPPRPHSQETPAGAFKPAFVAPDSDDSSSDDAPKLRTKTPRRAPAFASASQTFANAGNTRSTPPKTGQFSTTSMFSQPMADGTNESQKPHEPSAATDKSNTKSDNGPSIFSFKLDPDTFKRTAPSSFRPHSTESINTKFTPEDWHATFEASHFIPEQKTANLAHRPRAQSGSRSRGRSPTKVRPTDSNFTQAQAEPEPPVFPRGAKFSQAEWAGTFKPQTFMQPPVTPIVKPTMAQRPSRRRVPRPTMGTAAVVDDGDTSDEPIFQGRKQSATAAPPATAAPSSPDAMDVDMPPAASASTPAPNASEGMGAKVNSEAPKRAAATSQPPTDTESLKVNFEDLKIQDLISNMDLPTPPVAPQIPAALLPPTKETYSAYEEKFKTYMREWDLFSTRMMLHLVARKNQNDTLGATRWMNGEGIKFYRKGLQEDIAVLQWWDGACQQHGENMKQHQVLMEGMTETEERPRKKTTH</sequence>
<feature type="compositionally biased region" description="Basic and acidic residues" evidence="1">
    <location>
        <begin position="140"/>
        <end position="158"/>
    </location>
</feature>
<reference evidence="3 4" key="1">
    <citation type="journal article" date="2018" name="New Phytol.">
        <title>Comparative genomics and transcriptomics depict ericoid mycorrhizal fungi as versatile saprotrophs and plant mutualists.</title>
        <authorList>
            <person name="Martino E."/>
            <person name="Morin E."/>
            <person name="Grelet G.A."/>
            <person name="Kuo A."/>
            <person name="Kohler A."/>
            <person name="Daghino S."/>
            <person name="Barry K.W."/>
            <person name="Cichocki N."/>
            <person name="Clum A."/>
            <person name="Dockter R.B."/>
            <person name="Hainaut M."/>
            <person name="Kuo R.C."/>
            <person name="LaButti K."/>
            <person name="Lindahl B.D."/>
            <person name="Lindquist E.A."/>
            <person name="Lipzen A."/>
            <person name="Khouja H.R."/>
            <person name="Magnuson J."/>
            <person name="Murat C."/>
            <person name="Ohm R.A."/>
            <person name="Singer S.W."/>
            <person name="Spatafora J.W."/>
            <person name="Wang M."/>
            <person name="Veneault-Fourrey C."/>
            <person name="Henrissat B."/>
            <person name="Grigoriev I.V."/>
            <person name="Martin F.M."/>
            <person name="Perotto S."/>
        </authorList>
    </citation>
    <scope>NUCLEOTIDE SEQUENCE [LARGE SCALE GENOMIC DNA]</scope>
    <source>
        <strain evidence="3 4">ATCC 22711</strain>
    </source>
</reference>
<evidence type="ECO:0000259" key="2">
    <source>
        <dbReference type="PROSITE" id="PS50076"/>
    </source>
</evidence>
<evidence type="ECO:0000313" key="4">
    <source>
        <dbReference type="Proteomes" id="UP000241818"/>
    </source>
</evidence>
<feature type="domain" description="J" evidence="2">
    <location>
        <begin position="9"/>
        <end position="75"/>
    </location>
</feature>
<dbReference type="RefSeq" id="XP_024724490.1">
    <property type="nucleotide sequence ID" value="XM_024864371.1"/>
</dbReference>
<proteinExistence type="predicted"/>
<dbReference type="Pfam" id="PF00226">
    <property type="entry name" value="DnaJ"/>
    <property type="match status" value="1"/>
</dbReference>
<dbReference type="PROSITE" id="PS00636">
    <property type="entry name" value="DNAJ_1"/>
    <property type="match status" value="1"/>
</dbReference>
<dbReference type="PROSITE" id="PS50076">
    <property type="entry name" value="DNAJ_2"/>
    <property type="match status" value="1"/>
</dbReference>
<protein>
    <recommendedName>
        <fullName evidence="2">J domain-containing protein</fullName>
    </recommendedName>
</protein>
<feature type="compositionally biased region" description="Basic and acidic residues" evidence="1">
    <location>
        <begin position="65"/>
        <end position="75"/>
    </location>
</feature>
<feature type="compositionally biased region" description="Pro residues" evidence="1">
    <location>
        <begin position="100"/>
        <end position="116"/>
    </location>
</feature>
<dbReference type="Gene3D" id="1.10.287.110">
    <property type="entry name" value="DnaJ domain"/>
    <property type="match status" value="1"/>
</dbReference>
<dbReference type="InParanoid" id="A0A2T3BC44"/>
<dbReference type="GeneID" id="36572452"/>
<dbReference type="OrthoDB" id="10250354at2759"/>
<dbReference type="FunFam" id="1.10.287.110:FF:000096">
    <property type="entry name" value="DnaJ domain protein"/>
    <property type="match status" value="1"/>
</dbReference>
<dbReference type="SUPFAM" id="SSF46565">
    <property type="entry name" value="Chaperone J-domain"/>
    <property type="match status" value="1"/>
</dbReference>
<evidence type="ECO:0000313" key="3">
    <source>
        <dbReference type="EMBL" id="PSS25891.1"/>
    </source>
</evidence>
<dbReference type="Proteomes" id="UP000241818">
    <property type="component" value="Unassembled WGS sequence"/>
</dbReference>
<feature type="compositionally biased region" description="Polar residues" evidence="1">
    <location>
        <begin position="127"/>
        <end position="136"/>
    </location>
</feature>
<feature type="compositionally biased region" description="Polar residues" evidence="1">
    <location>
        <begin position="426"/>
        <end position="438"/>
    </location>
</feature>
<dbReference type="InterPro" id="IPR001623">
    <property type="entry name" value="DnaJ_domain"/>
</dbReference>
<feature type="region of interest" description="Disordered" evidence="1">
    <location>
        <begin position="485"/>
        <end position="530"/>
    </location>
</feature>
<feature type="compositionally biased region" description="Low complexity" evidence="1">
    <location>
        <begin position="623"/>
        <end position="636"/>
    </location>
</feature>
<dbReference type="AlphaFoldDB" id="A0A2T3BC44"/>
<dbReference type="STRING" id="857342.A0A2T3BC44"/>
<organism evidence="3 4">
    <name type="scientific">Amorphotheca resinae ATCC 22711</name>
    <dbReference type="NCBI Taxonomy" id="857342"/>
    <lineage>
        <taxon>Eukaryota</taxon>
        <taxon>Fungi</taxon>
        <taxon>Dikarya</taxon>
        <taxon>Ascomycota</taxon>
        <taxon>Pezizomycotina</taxon>
        <taxon>Leotiomycetes</taxon>
        <taxon>Helotiales</taxon>
        <taxon>Amorphothecaceae</taxon>
        <taxon>Amorphotheca</taxon>
    </lineage>
</organism>
<dbReference type="PANTHER" id="PTHR44029:SF1">
    <property type="entry name" value="DNAJ HOMOLOG SUBFAMILY C MEMBER 21"/>
    <property type="match status" value="1"/>
</dbReference>